<dbReference type="PANTHER" id="PTHR34598">
    <property type="entry name" value="BLL6449 PROTEIN"/>
    <property type="match status" value="1"/>
</dbReference>
<accession>A0AAE0KB63</accession>
<keyword evidence="3" id="KW-1185">Reference proteome</keyword>
<sequence>MDPTKPLSSIQCNFYFLKRNDELYNVQRPYAFKFPPNNGCPMSNLVHHRVDGITVEDMRGRKKDFQFEKNGFAVLDVDTGLEYDDHFDPAKAQGYFSMMEGVLKEHLGASRVDVFRHGIRKRHPLYPVSDGSTYEYDQPTTVVHIDATLKGTKDEIRWKYGEEAGELLKKRFQWINFWKPLRGPTNDWPLCVCDSSTIDRHMDLEISDLLYPDRATENSIMYYRDGLKFYFLSDHQPDEVIVFKQMDSLASACPGVPHVSSYSPLVAEDEKPRESIEGRALVFY</sequence>
<dbReference type="EMBL" id="JAULSN010000004">
    <property type="protein sequence ID" value="KAK3373518.1"/>
    <property type="molecule type" value="Genomic_DNA"/>
</dbReference>
<dbReference type="NCBIfam" id="NF041278">
    <property type="entry name" value="CmcJ_NvfI_EfuI"/>
    <property type="match status" value="1"/>
</dbReference>
<protein>
    <submittedName>
        <fullName evidence="2">CmcJ-like methyltransferase</fullName>
    </submittedName>
</protein>
<evidence type="ECO:0000256" key="1">
    <source>
        <dbReference type="ARBA" id="ARBA00023604"/>
    </source>
</evidence>
<dbReference type="InterPro" id="IPR044053">
    <property type="entry name" value="AsaB-like"/>
</dbReference>
<comment type="caution">
    <text evidence="2">The sequence shown here is derived from an EMBL/GenBank/DDBJ whole genome shotgun (WGS) entry which is preliminary data.</text>
</comment>
<dbReference type="GO" id="GO:0016491">
    <property type="term" value="F:oxidoreductase activity"/>
    <property type="evidence" value="ECO:0007669"/>
    <property type="project" value="InterPro"/>
</dbReference>
<dbReference type="GO" id="GO:0032259">
    <property type="term" value="P:methylation"/>
    <property type="evidence" value="ECO:0007669"/>
    <property type="project" value="UniProtKB-KW"/>
</dbReference>
<keyword evidence="2" id="KW-0489">Methyltransferase</keyword>
<gene>
    <name evidence="2" type="ORF">B0T24DRAFT_678939</name>
</gene>
<reference evidence="2" key="1">
    <citation type="journal article" date="2023" name="Mol. Phylogenet. Evol.">
        <title>Genome-scale phylogeny and comparative genomics of the fungal order Sordariales.</title>
        <authorList>
            <person name="Hensen N."/>
            <person name="Bonometti L."/>
            <person name="Westerberg I."/>
            <person name="Brannstrom I.O."/>
            <person name="Guillou S."/>
            <person name="Cros-Aarteil S."/>
            <person name="Calhoun S."/>
            <person name="Haridas S."/>
            <person name="Kuo A."/>
            <person name="Mondo S."/>
            <person name="Pangilinan J."/>
            <person name="Riley R."/>
            <person name="LaButti K."/>
            <person name="Andreopoulos B."/>
            <person name="Lipzen A."/>
            <person name="Chen C."/>
            <person name="Yan M."/>
            <person name="Daum C."/>
            <person name="Ng V."/>
            <person name="Clum A."/>
            <person name="Steindorff A."/>
            <person name="Ohm R.A."/>
            <person name="Martin F."/>
            <person name="Silar P."/>
            <person name="Natvig D.O."/>
            <person name="Lalanne C."/>
            <person name="Gautier V."/>
            <person name="Ament-Velasquez S.L."/>
            <person name="Kruys A."/>
            <person name="Hutchinson M.I."/>
            <person name="Powell A.J."/>
            <person name="Barry K."/>
            <person name="Miller A.N."/>
            <person name="Grigoriev I.V."/>
            <person name="Debuchy R."/>
            <person name="Gladieux P."/>
            <person name="Hiltunen Thoren M."/>
            <person name="Johannesson H."/>
        </authorList>
    </citation>
    <scope>NUCLEOTIDE SEQUENCE</scope>
    <source>
        <strain evidence="2">CBS 958.72</strain>
    </source>
</reference>
<comment type="similarity">
    <text evidence="1">Belongs to the asaB hydroxylase/desaturase family.</text>
</comment>
<dbReference type="PANTHER" id="PTHR34598:SF3">
    <property type="entry name" value="OXIDOREDUCTASE AN1597"/>
    <property type="match status" value="1"/>
</dbReference>
<reference evidence="2" key="2">
    <citation type="submission" date="2023-06" db="EMBL/GenBank/DDBJ databases">
        <authorList>
            <consortium name="Lawrence Berkeley National Laboratory"/>
            <person name="Haridas S."/>
            <person name="Hensen N."/>
            <person name="Bonometti L."/>
            <person name="Westerberg I."/>
            <person name="Brannstrom I.O."/>
            <person name="Guillou S."/>
            <person name="Cros-Aarteil S."/>
            <person name="Calhoun S."/>
            <person name="Kuo A."/>
            <person name="Mondo S."/>
            <person name="Pangilinan J."/>
            <person name="Riley R."/>
            <person name="Labutti K."/>
            <person name="Andreopoulos B."/>
            <person name="Lipzen A."/>
            <person name="Chen C."/>
            <person name="Yanf M."/>
            <person name="Daum C."/>
            <person name="Ng V."/>
            <person name="Clum A."/>
            <person name="Steindorff A."/>
            <person name="Ohm R."/>
            <person name="Martin F."/>
            <person name="Silar P."/>
            <person name="Natvig D."/>
            <person name="Lalanne C."/>
            <person name="Gautier V."/>
            <person name="Ament-Velasquez S.L."/>
            <person name="Kruys A."/>
            <person name="Hutchinson M.I."/>
            <person name="Powell A.J."/>
            <person name="Barry K."/>
            <person name="Miller A.N."/>
            <person name="Grigoriev I.V."/>
            <person name="Debuchy R."/>
            <person name="Gladieux P."/>
            <person name="Thoren M.H."/>
            <person name="Johannesson H."/>
        </authorList>
    </citation>
    <scope>NUCLEOTIDE SEQUENCE</scope>
    <source>
        <strain evidence="2">CBS 958.72</strain>
    </source>
</reference>
<evidence type="ECO:0000313" key="3">
    <source>
        <dbReference type="Proteomes" id="UP001287356"/>
    </source>
</evidence>
<dbReference type="Proteomes" id="UP001287356">
    <property type="component" value="Unassembled WGS sequence"/>
</dbReference>
<keyword evidence="2" id="KW-0808">Transferase</keyword>
<proteinExistence type="inferred from homology"/>
<dbReference type="GO" id="GO:0008168">
    <property type="term" value="F:methyltransferase activity"/>
    <property type="evidence" value="ECO:0007669"/>
    <property type="project" value="UniProtKB-KW"/>
</dbReference>
<dbReference type="AlphaFoldDB" id="A0AAE0KB63"/>
<evidence type="ECO:0000313" key="2">
    <source>
        <dbReference type="EMBL" id="KAK3373518.1"/>
    </source>
</evidence>
<name>A0AAE0KB63_9PEZI</name>
<organism evidence="2 3">
    <name type="scientific">Lasiosphaeria ovina</name>
    <dbReference type="NCBI Taxonomy" id="92902"/>
    <lineage>
        <taxon>Eukaryota</taxon>
        <taxon>Fungi</taxon>
        <taxon>Dikarya</taxon>
        <taxon>Ascomycota</taxon>
        <taxon>Pezizomycotina</taxon>
        <taxon>Sordariomycetes</taxon>
        <taxon>Sordariomycetidae</taxon>
        <taxon>Sordariales</taxon>
        <taxon>Lasiosphaeriaceae</taxon>
        <taxon>Lasiosphaeria</taxon>
    </lineage>
</organism>